<keyword evidence="5 11" id="KW-0653">Protein transport</keyword>
<dbReference type="FunFam" id="3.30.70.3400:FF:000003">
    <property type="entry name" value="Preprotein translocase subunit SecD"/>
    <property type="match status" value="1"/>
</dbReference>
<dbReference type="InterPro" id="IPR027398">
    <property type="entry name" value="SecD-TM"/>
</dbReference>
<dbReference type="PRINTS" id="PR00702">
    <property type="entry name" value="ACRIFLAVINRP"/>
</dbReference>
<feature type="transmembrane region" description="Helical" evidence="11">
    <location>
        <begin position="494"/>
        <end position="513"/>
    </location>
</feature>
<dbReference type="GO" id="GO:0006605">
    <property type="term" value="P:protein targeting"/>
    <property type="evidence" value="ECO:0007669"/>
    <property type="project" value="UniProtKB-UniRule"/>
</dbReference>
<gene>
    <name evidence="11 16" type="primary">secD</name>
    <name evidence="16" type="ORF">F480_09445</name>
</gene>
<keyword evidence="2 11" id="KW-0813">Transport</keyword>
<keyword evidence="4 11" id="KW-0812">Transmembrane</keyword>
<dbReference type="Gene3D" id="3.30.1360.200">
    <property type="match status" value="1"/>
</dbReference>
<comment type="subunit">
    <text evidence="11">Forms a complex with SecF. Part of the essential Sec protein translocation apparatus which comprises SecA, SecYEG and auxiliary proteins SecDF-YajC and YidC.</text>
</comment>
<evidence type="ECO:0000259" key="12">
    <source>
        <dbReference type="Pfam" id="PF02355"/>
    </source>
</evidence>
<dbReference type="GO" id="GO:0065002">
    <property type="term" value="P:intracellular protein transmembrane transport"/>
    <property type="evidence" value="ECO:0007669"/>
    <property type="project" value="UniProtKB-UniRule"/>
</dbReference>
<comment type="subcellular location">
    <subcellularLocation>
        <location evidence="1 11">Cell membrane</location>
        <topology evidence="1 11">Multi-pass membrane protein</topology>
    </subcellularLocation>
</comment>
<dbReference type="InterPro" id="IPR022646">
    <property type="entry name" value="SecD/SecF_CS"/>
</dbReference>
<dbReference type="PATRIC" id="fig|1261658.3.peg.1887"/>
<evidence type="ECO:0000256" key="2">
    <source>
        <dbReference type="ARBA" id="ARBA00022448"/>
    </source>
</evidence>
<dbReference type="Pfam" id="PF21760">
    <property type="entry name" value="SecD_1st"/>
    <property type="match status" value="1"/>
</dbReference>
<evidence type="ECO:0000259" key="15">
    <source>
        <dbReference type="Pfam" id="PF22599"/>
    </source>
</evidence>
<dbReference type="Pfam" id="PF13721">
    <property type="entry name" value="SecD-TM1"/>
    <property type="match status" value="1"/>
</dbReference>
<evidence type="ECO:0000313" key="16">
    <source>
        <dbReference type="EMBL" id="OAQ14561.1"/>
    </source>
</evidence>
<keyword evidence="6 11" id="KW-1133">Transmembrane helix</keyword>
<dbReference type="Pfam" id="PF02355">
    <property type="entry name" value="SecD_SecF_C"/>
    <property type="match status" value="1"/>
</dbReference>
<evidence type="ECO:0000256" key="11">
    <source>
        <dbReference type="HAMAP-Rule" id="MF_01463"/>
    </source>
</evidence>
<feature type="transmembrane region" description="Helical" evidence="11">
    <location>
        <begin position="445"/>
        <end position="463"/>
    </location>
</feature>
<dbReference type="AlphaFoldDB" id="A0A179CYZ9"/>
<protein>
    <recommendedName>
        <fullName evidence="10 11">Protein translocase subunit SecD</fullName>
    </recommendedName>
</protein>
<dbReference type="FunFam" id="3.30.1360.200:FF:000001">
    <property type="entry name" value="Protein translocase subunit SecD"/>
    <property type="match status" value="1"/>
</dbReference>
<dbReference type="PANTHER" id="PTHR30081:SF1">
    <property type="entry name" value="PROTEIN TRANSLOCASE SUBUNIT SECD"/>
    <property type="match status" value="1"/>
</dbReference>
<feature type="transmembrane region" description="Helical" evidence="11">
    <location>
        <begin position="534"/>
        <end position="558"/>
    </location>
</feature>
<keyword evidence="7 11" id="KW-0811">Translocation</keyword>
<evidence type="ECO:0000313" key="17">
    <source>
        <dbReference type="Proteomes" id="UP000078358"/>
    </source>
</evidence>
<dbReference type="Pfam" id="PF07549">
    <property type="entry name" value="Sec_GG"/>
    <property type="match status" value="1"/>
</dbReference>
<evidence type="ECO:0000256" key="7">
    <source>
        <dbReference type="ARBA" id="ARBA00023010"/>
    </source>
</evidence>
<dbReference type="InterPro" id="IPR005791">
    <property type="entry name" value="SecD"/>
</dbReference>
<dbReference type="Gene3D" id="1.20.1640.10">
    <property type="entry name" value="Multidrug efflux transporter AcrB transmembrane domain"/>
    <property type="match status" value="1"/>
</dbReference>
<keyword evidence="3 11" id="KW-1003">Cell membrane</keyword>
<dbReference type="Gene3D" id="3.30.70.3400">
    <property type="match status" value="1"/>
</dbReference>
<evidence type="ECO:0000256" key="1">
    <source>
        <dbReference type="ARBA" id="ARBA00004651"/>
    </source>
</evidence>
<dbReference type="NCBIfam" id="TIGR01129">
    <property type="entry name" value="secD"/>
    <property type="match status" value="1"/>
</dbReference>
<feature type="domain" description="Protein export membrane protein SecD/SecF C-terminal" evidence="12">
    <location>
        <begin position="424"/>
        <end position="582"/>
    </location>
</feature>
<feature type="transmembrane region" description="Helical" evidence="11">
    <location>
        <begin position="470"/>
        <end position="488"/>
    </location>
</feature>
<comment type="caution">
    <text evidence="16">The sequence shown here is derived from an EMBL/GenBank/DDBJ whole genome shotgun (WGS) entry which is preliminary data.</text>
</comment>
<dbReference type="InterPro" id="IPR048634">
    <property type="entry name" value="SecD_SecF_C"/>
</dbReference>
<name>A0A179CYZ9_BIBTR</name>
<accession>A0A179CYZ9</accession>
<dbReference type="InterPro" id="IPR055344">
    <property type="entry name" value="SecD_SecF_C_bact"/>
</dbReference>
<reference evidence="16 17" key="1">
    <citation type="submission" date="2014-01" db="EMBL/GenBank/DDBJ databases">
        <authorList>
            <person name="Zuccon D."/>
        </authorList>
    </citation>
    <scope>NUCLEOTIDE SEQUENCE [LARGE SCALE GENOMIC DNA]</scope>
    <source>
        <strain evidence="16 17">Y31</strain>
    </source>
</reference>
<comment type="caution">
    <text evidence="11">Lacks conserved residue(s) required for the propagation of feature annotation.</text>
</comment>
<dbReference type="FunFam" id="1.20.1640.10:FF:000004">
    <property type="entry name" value="Protein translocase subunit SecD"/>
    <property type="match status" value="1"/>
</dbReference>
<evidence type="ECO:0000256" key="8">
    <source>
        <dbReference type="ARBA" id="ARBA00023136"/>
    </source>
</evidence>
<comment type="similarity">
    <text evidence="9 11">Belongs to the SecD/SecF family. SecD subfamily.</text>
</comment>
<dbReference type="NCBIfam" id="TIGR00916">
    <property type="entry name" value="2A0604s01"/>
    <property type="match status" value="1"/>
</dbReference>
<proteinExistence type="inferred from homology"/>
<evidence type="ECO:0000259" key="13">
    <source>
        <dbReference type="Pfam" id="PF13721"/>
    </source>
</evidence>
<dbReference type="Pfam" id="PF22599">
    <property type="entry name" value="SecDF_P1_head"/>
    <property type="match status" value="1"/>
</dbReference>
<dbReference type="InterPro" id="IPR054384">
    <property type="entry name" value="SecDF_P1_head"/>
</dbReference>
<dbReference type="HAMAP" id="MF_01463_B">
    <property type="entry name" value="SecD_B"/>
    <property type="match status" value="1"/>
</dbReference>
<feature type="domain" description="SecDF P1 head subdomain" evidence="15">
    <location>
        <begin position="295"/>
        <end position="420"/>
    </location>
</feature>
<evidence type="ECO:0000256" key="3">
    <source>
        <dbReference type="ARBA" id="ARBA00022475"/>
    </source>
</evidence>
<dbReference type="InterPro" id="IPR022813">
    <property type="entry name" value="SecD/SecF_arch_bac"/>
</dbReference>
<evidence type="ECO:0000259" key="14">
    <source>
        <dbReference type="Pfam" id="PF21760"/>
    </source>
</evidence>
<dbReference type="GO" id="GO:0015450">
    <property type="term" value="F:protein-transporting ATPase activity"/>
    <property type="evidence" value="ECO:0007669"/>
    <property type="project" value="InterPro"/>
</dbReference>
<organism evidence="16 17">
    <name type="scientific">Bibersteinia trehalosi Y31</name>
    <dbReference type="NCBI Taxonomy" id="1261658"/>
    <lineage>
        <taxon>Bacteria</taxon>
        <taxon>Pseudomonadati</taxon>
        <taxon>Pseudomonadota</taxon>
        <taxon>Gammaproteobacteria</taxon>
        <taxon>Pasteurellales</taxon>
        <taxon>Pasteurellaceae</taxon>
        <taxon>Bibersteinia</taxon>
    </lineage>
</organism>
<dbReference type="InterPro" id="IPR048631">
    <property type="entry name" value="SecD_1st"/>
</dbReference>
<dbReference type="PANTHER" id="PTHR30081">
    <property type="entry name" value="PROTEIN-EXPORT MEMBRANE PROTEIN SEC"/>
    <property type="match status" value="1"/>
</dbReference>
<keyword evidence="8 11" id="KW-0472">Membrane</keyword>
<dbReference type="Proteomes" id="UP000078358">
    <property type="component" value="Unassembled WGS sequence"/>
</dbReference>
<evidence type="ECO:0000256" key="4">
    <source>
        <dbReference type="ARBA" id="ARBA00022692"/>
    </source>
</evidence>
<feature type="domain" description="SecD export protein N-terminal TM" evidence="13">
    <location>
        <begin position="1"/>
        <end position="92"/>
    </location>
</feature>
<evidence type="ECO:0000256" key="10">
    <source>
        <dbReference type="ARBA" id="ARBA00068220"/>
    </source>
</evidence>
<feature type="transmembrane region" description="Helical" evidence="11">
    <location>
        <begin position="570"/>
        <end position="593"/>
    </location>
</feature>
<dbReference type="GO" id="GO:0005886">
    <property type="term" value="C:plasma membrane"/>
    <property type="evidence" value="ECO:0007669"/>
    <property type="project" value="UniProtKB-SubCell"/>
</dbReference>
<evidence type="ECO:0000256" key="5">
    <source>
        <dbReference type="ARBA" id="ARBA00022927"/>
    </source>
</evidence>
<evidence type="ECO:0000256" key="6">
    <source>
        <dbReference type="ARBA" id="ARBA00022989"/>
    </source>
</evidence>
<comment type="function">
    <text evidence="11">Part of the Sec protein translocase complex. Interacts with the SecYEG preprotein conducting channel. SecDF uses the proton motive force (PMF) to complete protein translocation after the ATP-dependent function of SecA.</text>
</comment>
<evidence type="ECO:0000256" key="9">
    <source>
        <dbReference type="ARBA" id="ARBA00060774"/>
    </source>
</evidence>
<dbReference type="GO" id="GO:0043952">
    <property type="term" value="P:protein transport by the Sec complex"/>
    <property type="evidence" value="ECO:0007669"/>
    <property type="project" value="UniProtKB-UniRule"/>
</dbReference>
<feature type="domain" description="Protein translocase subunit SecDF P1" evidence="14">
    <location>
        <begin position="216"/>
        <end position="275"/>
    </location>
</feature>
<dbReference type="InterPro" id="IPR001036">
    <property type="entry name" value="Acrflvin-R"/>
</dbReference>
<sequence length="603" mass="65167">MVILVIAIGALYALPNLYGEDPSVQISGTRGQQTSQETLTQVQSALSALNITPKAMSLENGSILVRLNKDEEQLPAKEKIAEVLGNNYSVALNLAPATPEWLTSIGGEPMKRGLDLRGGVRFLMEVDMNTALTKQQDQLQDSLRAIFRKDNIETKSFKKVDNFGTEIEFNDENGAEKAVRYIRRTYPTLDVLLTSTNVAVLTPSAQGLSESRDLAIEQNLTILRKRVEELGVSEPTIQRQGADRIVVELPGVQDTARAKEILGATATLEFRMVNQEADLGQASRGIVPLNSELKYDRHGGPVVLRMRPSLGGEHIINAKSGIDERGLPQVSIELDSEGGSLMGEITKSEVGKPMATLYSEFKDSGKRDANGKVILEKHEEVINVATINSRLGSHFQITGINSPAEAQNLAVLLRSGALIAPIVIVEERTIGASLGADNIAQGMEAGLLGLGLTLIFCLVYYKVFGIFASMALIVNLILTVGLMSLIGATLTMPGIAGIVLAVGMSIDANVLIYERIKEEMRNGRSIQQAIHEGYDGAFSSIFDSNLTTILTSLILYAVGTGPVKGFAVTLALGVMISMFTAITGTRMLVNWVYGGKRVKKLWI</sequence>
<dbReference type="SUPFAM" id="SSF82866">
    <property type="entry name" value="Multidrug efflux transporter AcrB transmembrane domain"/>
    <property type="match status" value="1"/>
</dbReference>
<dbReference type="EMBL" id="JACI01000002">
    <property type="protein sequence ID" value="OAQ14561.1"/>
    <property type="molecule type" value="Genomic_DNA"/>
</dbReference>